<evidence type="ECO:0000313" key="4">
    <source>
        <dbReference type="EMBL" id="EMS65313.1"/>
    </source>
</evidence>
<keyword evidence="2" id="KW-0804">Transcription</keyword>
<dbReference type="GO" id="GO:0003676">
    <property type="term" value="F:nucleic acid binding"/>
    <property type="evidence" value="ECO:0007669"/>
    <property type="project" value="InterPro"/>
</dbReference>
<dbReference type="EMBL" id="KD045468">
    <property type="protein sequence ID" value="EMS65313.1"/>
    <property type="molecule type" value="Genomic_DNA"/>
</dbReference>
<sequence>MDDKNGAHGDREKEVEPILINHDAQRESCHCNLSEIYLCIAAGAVALVAAVPVAGCAMLRLRECVVSRLLSSPSTSSSAIFPLRHLLSAAAAPISPGFAVEEYLVATCGLTRPQALKASTKLSHLKSPTKPHAVLAFLAGLGISGADAAAVVAKDPLFLRTKVDKTLAPKVVGLTGLGLSSPDIACLVSLTPDCFRSRNIVSKLHYYLPLFGSFHNFLRLLKRSPRLLSWDVNKVVKTNVVFLRECGLGDCDIAKLCIHAPRMLSTNPERVRAMVACVEGIGVPRGSGMFRQALCAVTFQSEEKIAAKMEYLKTTFRWSDAEVSMAVRKYPGVLRKSKESLKHRSEFFSEVGLEPAYIAYRPALLSYSMEGRNRPRYYVIKFLKANGLLDQYRDYYSIVMLSEKVFVEKFICPHKEAAPHLAEDYATTCKGEVPTNFRFT</sequence>
<dbReference type="eggNOG" id="KOG1267">
    <property type="taxonomic scope" value="Eukaryota"/>
</dbReference>
<organism evidence="4">
    <name type="scientific">Triticum urartu</name>
    <name type="common">Red wild einkorn</name>
    <name type="synonym">Crithodium urartu</name>
    <dbReference type="NCBI Taxonomy" id="4572"/>
    <lineage>
        <taxon>Eukaryota</taxon>
        <taxon>Viridiplantae</taxon>
        <taxon>Streptophyta</taxon>
        <taxon>Embryophyta</taxon>
        <taxon>Tracheophyta</taxon>
        <taxon>Spermatophyta</taxon>
        <taxon>Magnoliopsida</taxon>
        <taxon>Liliopsida</taxon>
        <taxon>Poales</taxon>
        <taxon>Poaceae</taxon>
        <taxon>BOP clade</taxon>
        <taxon>Pooideae</taxon>
        <taxon>Triticodae</taxon>
        <taxon>Triticeae</taxon>
        <taxon>Triticinae</taxon>
        <taxon>Triticum</taxon>
    </lineage>
</organism>
<accession>M7ZPZ1</accession>
<dbReference type="InterPro" id="IPR038538">
    <property type="entry name" value="MTERF_sf"/>
</dbReference>
<keyword evidence="2" id="KW-0806">Transcription termination</keyword>
<evidence type="ECO:0000256" key="3">
    <source>
        <dbReference type="ARBA" id="ARBA00022946"/>
    </source>
</evidence>
<dbReference type="AlphaFoldDB" id="M7ZPZ1"/>
<dbReference type="SMART" id="SM00733">
    <property type="entry name" value="Mterf"/>
    <property type="match status" value="6"/>
</dbReference>
<comment type="similarity">
    <text evidence="1">Belongs to the mTERF family.</text>
</comment>
<gene>
    <name evidence="4" type="ORF">TRIUR3_00259</name>
</gene>
<dbReference type="InterPro" id="IPR003690">
    <property type="entry name" value="MTERF"/>
</dbReference>
<dbReference type="Gene3D" id="1.25.70.10">
    <property type="entry name" value="Transcription termination factor 3, mitochondrial"/>
    <property type="match status" value="1"/>
</dbReference>
<evidence type="ECO:0008006" key="5">
    <source>
        <dbReference type="Google" id="ProtNLM"/>
    </source>
</evidence>
<proteinExistence type="inferred from homology"/>
<dbReference type="STRING" id="4572.M7ZPZ1"/>
<keyword evidence="3" id="KW-0809">Transit peptide</keyword>
<reference evidence="4" key="1">
    <citation type="journal article" date="2013" name="Nature">
        <title>Draft genome of the wheat A-genome progenitor Triticum urartu.</title>
        <authorList>
            <person name="Ling H.Q."/>
            <person name="Zhao S."/>
            <person name="Liu D."/>
            <person name="Wang J."/>
            <person name="Sun H."/>
            <person name="Zhang C."/>
            <person name="Fan H."/>
            <person name="Li D."/>
            <person name="Dong L."/>
            <person name="Tao Y."/>
            <person name="Gao C."/>
            <person name="Wu H."/>
            <person name="Li Y."/>
            <person name="Cui Y."/>
            <person name="Guo X."/>
            <person name="Zheng S."/>
            <person name="Wang B."/>
            <person name="Yu K."/>
            <person name="Liang Q."/>
            <person name="Yang W."/>
            <person name="Lou X."/>
            <person name="Chen J."/>
            <person name="Feng M."/>
            <person name="Jian J."/>
            <person name="Zhang X."/>
            <person name="Luo G."/>
            <person name="Jiang Y."/>
            <person name="Liu J."/>
            <person name="Wang Z."/>
            <person name="Sha Y."/>
            <person name="Zhang B."/>
            <person name="Wu H."/>
            <person name="Tang D."/>
            <person name="Shen Q."/>
            <person name="Xue P."/>
            <person name="Zou S."/>
            <person name="Wang X."/>
            <person name="Liu X."/>
            <person name="Wang F."/>
            <person name="Yang Y."/>
            <person name="An X."/>
            <person name="Dong Z."/>
            <person name="Zhang K."/>
            <person name="Zhang X."/>
            <person name="Luo M.C."/>
            <person name="Dvorak J."/>
            <person name="Tong Y."/>
            <person name="Wang J."/>
            <person name="Yang H."/>
            <person name="Li Z."/>
            <person name="Wang D."/>
            <person name="Zhang A."/>
            <person name="Wang J."/>
        </authorList>
    </citation>
    <scope>NUCLEOTIDE SEQUENCE</scope>
</reference>
<dbReference type="FunFam" id="1.25.70.10:FF:000001">
    <property type="entry name" value="Mitochondrial transcription termination factor-like"/>
    <property type="match status" value="1"/>
</dbReference>
<keyword evidence="2" id="KW-0805">Transcription regulation</keyword>
<dbReference type="PANTHER" id="PTHR13068">
    <property type="entry name" value="CGI-12 PROTEIN-RELATED"/>
    <property type="match status" value="1"/>
</dbReference>
<name>M7ZPZ1_TRIUA</name>
<evidence type="ECO:0000256" key="1">
    <source>
        <dbReference type="ARBA" id="ARBA00007692"/>
    </source>
</evidence>
<dbReference type="PANTHER" id="PTHR13068:SF148">
    <property type="entry name" value="PORR DOMAIN-CONTAINING PROTEIN"/>
    <property type="match status" value="1"/>
</dbReference>
<dbReference type="GO" id="GO:0006353">
    <property type="term" value="P:DNA-templated transcription termination"/>
    <property type="evidence" value="ECO:0007669"/>
    <property type="project" value="UniProtKB-KW"/>
</dbReference>
<dbReference type="OMA" id="CKETAIR"/>
<protein>
    <recommendedName>
        <fullName evidence="5">mTERF domain-containing protein 1, mitochondrial</fullName>
    </recommendedName>
</protein>
<evidence type="ECO:0000256" key="2">
    <source>
        <dbReference type="ARBA" id="ARBA00022472"/>
    </source>
</evidence>
<dbReference type="Pfam" id="PF02536">
    <property type="entry name" value="mTERF"/>
    <property type="match status" value="1"/>
</dbReference>